<reference evidence="2 3" key="1">
    <citation type="journal article" date="2020" name="Microb. Ecol.">
        <title>Ecogenomics of the Marine Benthic Filamentous Cyanobacterium Adonisia.</title>
        <authorList>
            <person name="Walter J.M."/>
            <person name="Coutinho F.H."/>
            <person name="Leomil L."/>
            <person name="Hargreaves P.I."/>
            <person name="Campeao M.E."/>
            <person name="Vieira V.V."/>
            <person name="Silva B.S."/>
            <person name="Fistarol G.O."/>
            <person name="Salomon P.S."/>
            <person name="Sawabe T."/>
            <person name="Mino S."/>
            <person name="Hosokawa M."/>
            <person name="Miyashita H."/>
            <person name="Maruyama F."/>
            <person name="van Verk M.C."/>
            <person name="Dutilh B.E."/>
            <person name="Thompson C.C."/>
            <person name="Thompson F.L."/>
        </authorList>
    </citation>
    <scope>NUCLEOTIDE SEQUENCE [LARGE SCALE GENOMIC DNA]</scope>
    <source>
        <strain evidence="2 3">CCMR0081</strain>
    </source>
</reference>
<protein>
    <recommendedName>
        <fullName evidence="1">LSDAT prokaryote domain-containing protein</fullName>
    </recommendedName>
</protein>
<dbReference type="PANTHER" id="PTHR13800:SF12">
    <property type="entry name" value="TRANSIENT RECEPTOR POTENTIAL CATION CHANNEL SUBFAMILY M MEMBER-LIKE 2"/>
    <property type="match status" value="1"/>
</dbReference>
<accession>A0A6M0RV66</accession>
<dbReference type="Proteomes" id="UP000481033">
    <property type="component" value="Unassembled WGS sequence"/>
</dbReference>
<dbReference type="GO" id="GO:0005886">
    <property type="term" value="C:plasma membrane"/>
    <property type="evidence" value="ECO:0007669"/>
    <property type="project" value="TreeGrafter"/>
</dbReference>
<dbReference type="InterPro" id="IPR050927">
    <property type="entry name" value="TRPM"/>
</dbReference>
<name>A0A6M0RV66_9CYAN</name>
<sequence length="263" mass="28426">MPRTSADELVEHTFSNGQLAKILKVADDTGYEKALSLVGLAGPRPTLLVIGGASNMTAESQAKLLQFFNDTLATLSERIGITVLDGGTDAGVIHMMGQARHYVSGQFNLIGVAPLNRVIFPVGTTPPPPPDDSNYPPVELEPHHTHFFLVPGENWGSESRWLARFSSVLAGHFPSMTLLINGGQVSLQDLRLNLELGRHVTIIAGSGRLADAVANTISGVMPSEDETIQNLVDNYYPKQLSVFNLLSSSLDDLKTQLDTYFDS</sequence>
<evidence type="ECO:0000259" key="1">
    <source>
        <dbReference type="Pfam" id="PF18171"/>
    </source>
</evidence>
<gene>
    <name evidence="2" type="ORF">DXZ20_31280</name>
</gene>
<dbReference type="GO" id="GO:0099604">
    <property type="term" value="F:ligand-gated calcium channel activity"/>
    <property type="evidence" value="ECO:0007669"/>
    <property type="project" value="TreeGrafter"/>
</dbReference>
<evidence type="ECO:0000313" key="3">
    <source>
        <dbReference type="Proteomes" id="UP000481033"/>
    </source>
</evidence>
<dbReference type="EMBL" id="QXHD01000004">
    <property type="protein sequence ID" value="NEZ60049.1"/>
    <property type="molecule type" value="Genomic_DNA"/>
</dbReference>
<dbReference type="Pfam" id="PF18171">
    <property type="entry name" value="LSDAT_prok"/>
    <property type="match status" value="1"/>
</dbReference>
<evidence type="ECO:0000313" key="2">
    <source>
        <dbReference type="EMBL" id="NEZ60049.1"/>
    </source>
</evidence>
<dbReference type="PANTHER" id="PTHR13800">
    <property type="entry name" value="TRANSIENT RECEPTOR POTENTIAL CATION CHANNEL, SUBFAMILY M, MEMBER 6"/>
    <property type="match status" value="1"/>
</dbReference>
<feature type="domain" description="LSDAT prokaryote" evidence="1">
    <location>
        <begin position="44"/>
        <end position="219"/>
    </location>
</feature>
<dbReference type="InterPro" id="IPR041482">
    <property type="entry name" value="LSDAT_prok"/>
</dbReference>
<dbReference type="AlphaFoldDB" id="A0A6M0RV66"/>
<organism evidence="2 3">
    <name type="scientific">Adonisia turfae CCMR0081</name>
    <dbReference type="NCBI Taxonomy" id="2292702"/>
    <lineage>
        <taxon>Bacteria</taxon>
        <taxon>Bacillati</taxon>
        <taxon>Cyanobacteriota</taxon>
        <taxon>Adonisia</taxon>
        <taxon>Adonisia turfae</taxon>
    </lineage>
</organism>
<comment type="caution">
    <text evidence="2">The sequence shown here is derived from an EMBL/GenBank/DDBJ whole genome shotgun (WGS) entry which is preliminary data.</text>
</comment>
<dbReference type="RefSeq" id="WP_163660853.1">
    <property type="nucleotide sequence ID" value="NZ_QXHD01000004.1"/>
</dbReference>
<keyword evidence="3" id="KW-1185">Reference proteome</keyword>
<proteinExistence type="predicted"/>